<dbReference type="PATRIC" id="fig|59561.3.peg.1562"/>
<comment type="subcellular location">
    <subcellularLocation>
        <location evidence="1">Membrane</location>
        <topology evidence="1">Multi-pass membrane protein</topology>
    </subcellularLocation>
</comment>
<evidence type="ECO:0000256" key="2">
    <source>
        <dbReference type="ARBA" id="ARBA00005268"/>
    </source>
</evidence>
<feature type="region of interest" description="Disordered" evidence="6">
    <location>
        <begin position="250"/>
        <end position="351"/>
    </location>
</feature>
<dbReference type="Pfam" id="PF03649">
    <property type="entry name" value="UPF0014"/>
    <property type="match status" value="1"/>
</dbReference>
<dbReference type="PANTHER" id="PTHR30028">
    <property type="entry name" value="UPF0014 INNER MEMBRANE PROTEIN YBBM-RELATED"/>
    <property type="match status" value="1"/>
</dbReference>
<evidence type="ECO:0000256" key="4">
    <source>
        <dbReference type="ARBA" id="ARBA00022989"/>
    </source>
</evidence>
<feature type="transmembrane region" description="Helical" evidence="7">
    <location>
        <begin position="214"/>
        <end position="235"/>
    </location>
</feature>
<feature type="compositionally biased region" description="Basic and acidic residues" evidence="6">
    <location>
        <begin position="256"/>
        <end position="272"/>
    </location>
</feature>
<evidence type="ECO:0000256" key="5">
    <source>
        <dbReference type="ARBA" id="ARBA00023136"/>
    </source>
</evidence>
<keyword evidence="9" id="KW-1185">Reference proteome</keyword>
<gene>
    <name evidence="8" type="ORF">AQZ59_01568</name>
</gene>
<proteinExistence type="inferred from homology"/>
<comment type="caution">
    <text evidence="8">The sequence shown here is derived from an EMBL/GenBank/DDBJ whole genome shotgun (WGS) entry which is preliminary data.</text>
</comment>
<evidence type="ECO:0000256" key="1">
    <source>
        <dbReference type="ARBA" id="ARBA00004141"/>
    </source>
</evidence>
<sequence length="351" mass="36462">MNETAWLFVTTGIGLVVTVAAILGLQRWAGVRAGWQPMVATIRAVVQLAVLALVLHGVFTYAWTAALMLAVMMTVASLTAGKRLHELPYGRRAAAIGIVAAAGTTIALVFGVRMMELTVSNFIAMSGIITGNSMSAATLTGRRFLASSQAQRGEVEGWFALGAPSSTAFGRVSRTAIEEMLLPTIDQTKATGLVTMPGAFVGALIGGASPLEAARFQVVVLVSIMLAQTICGIIVTRVLSRATVIVSDEQPAAPTSDHKRDKATHAKGEAPRQADAANSGAEPEKSGAESDTSGASVEPDSGDSDPAGPAGSPTSDTPESPEPAEAEGDAEDDDRRRAEDALPRRKRNLGK</sequence>
<keyword evidence="5 7" id="KW-0472">Membrane</keyword>
<dbReference type="RefSeq" id="WP_070808065.1">
    <property type="nucleotide sequence ID" value="NZ_LNIZ01000008.1"/>
</dbReference>
<protein>
    <recommendedName>
        <fullName evidence="10">Iron export permease protein FetB</fullName>
    </recommendedName>
</protein>
<accession>A0A0W1KJ69</accession>
<dbReference type="PANTHER" id="PTHR30028:SF0">
    <property type="entry name" value="PROTEIN ALUMINUM SENSITIVE 3"/>
    <property type="match status" value="1"/>
</dbReference>
<dbReference type="STRING" id="59561.AQZ59_01568"/>
<evidence type="ECO:0008006" key="10">
    <source>
        <dbReference type="Google" id="ProtNLM"/>
    </source>
</evidence>
<dbReference type="AlphaFoldDB" id="A0A0W1KJ69"/>
<feature type="transmembrane region" description="Helical" evidence="7">
    <location>
        <begin position="6"/>
        <end position="25"/>
    </location>
</feature>
<comment type="similarity">
    <text evidence="2">Belongs to the UPF0014 family.</text>
</comment>
<reference evidence="8 9" key="1">
    <citation type="submission" date="2015-11" db="EMBL/GenBank/DDBJ databases">
        <title>Draft Genome Sequence of the Type Strain Trueperella bernardiae LCDC 89-0504T, Isolated from Blood Culture.</title>
        <authorList>
            <person name="Bernier A.-M."/>
            <person name="Bernard K."/>
        </authorList>
    </citation>
    <scope>NUCLEOTIDE SEQUENCE [LARGE SCALE GENOMIC DNA]</scope>
    <source>
        <strain evidence="8 9">LCDC 89-0504</strain>
    </source>
</reference>
<keyword evidence="4 7" id="KW-1133">Transmembrane helix</keyword>
<dbReference type="Proteomes" id="UP000054404">
    <property type="component" value="Unassembled WGS sequence"/>
</dbReference>
<keyword evidence="3 7" id="KW-0812">Transmembrane</keyword>
<evidence type="ECO:0000313" key="8">
    <source>
        <dbReference type="EMBL" id="KTF03609.1"/>
    </source>
</evidence>
<feature type="compositionally biased region" description="Basic and acidic residues" evidence="6">
    <location>
        <begin position="333"/>
        <end position="343"/>
    </location>
</feature>
<dbReference type="GO" id="GO:0005886">
    <property type="term" value="C:plasma membrane"/>
    <property type="evidence" value="ECO:0007669"/>
    <property type="project" value="TreeGrafter"/>
</dbReference>
<organism evidence="8 9">
    <name type="scientific">Trueperella bernardiae</name>
    <dbReference type="NCBI Taxonomy" id="59561"/>
    <lineage>
        <taxon>Bacteria</taxon>
        <taxon>Bacillati</taxon>
        <taxon>Actinomycetota</taxon>
        <taxon>Actinomycetes</taxon>
        <taxon>Actinomycetales</taxon>
        <taxon>Actinomycetaceae</taxon>
        <taxon>Trueperella</taxon>
    </lineage>
</organism>
<evidence type="ECO:0000313" key="9">
    <source>
        <dbReference type="Proteomes" id="UP000054404"/>
    </source>
</evidence>
<feature type="transmembrane region" description="Helical" evidence="7">
    <location>
        <begin position="118"/>
        <end position="139"/>
    </location>
</feature>
<evidence type="ECO:0000256" key="3">
    <source>
        <dbReference type="ARBA" id="ARBA00022692"/>
    </source>
</evidence>
<feature type="compositionally biased region" description="Acidic residues" evidence="6">
    <location>
        <begin position="322"/>
        <end position="332"/>
    </location>
</feature>
<dbReference type="InterPro" id="IPR005226">
    <property type="entry name" value="UPF0014_fam"/>
</dbReference>
<name>A0A0W1KJ69_9ACTO</name>
<evidence type="ECO:0000256" key="6">
    <source>
        <dbReference type="SAM" id="MobiDB-lite"/>
    </source>
</evidence>
<feature type="transmembrane region" description="Helical" evidence="7">
    <location>
        <begin position="93"/>
        <end position="112"/>
    </location>
</feature>
<evidence type="ECO:0000256" key="7">
    <source>
        <dbReference type="SAM" id="Phobius"/>
    </source>
</evidence>
<dbReference type="EMBL" id="LNIZ01000008">
    <property type="protein sequence ID" value="KTF03609.1"/>
    <property type="molecule type" value="Genomic_DNA"/>
</dbReference>